<evidence type="ECO:0000256" key="4">
    <source>
        <dbReference type="PIRSR" id="PIRSR619791-2"/>
    </source>
</evidence>
<feature type="signal peptide" evidence="6">
    <location>
        <begin position="1"/>
        <end position="22"/>
    </location>
</feature>
<evidence type="ECO:0000256" key="5">
    <source>
        <dbReference type="SAM" id="MobiDB-lite"/>
    </source>
</evidence>
<dbReference type="GO" id="GO:0005576">
    <property type="term" value="C:extracellular region"/>
    <property type="evidence" value="ECO:0007669"/>
    <property type="project" value="UniProtKB-SubCell"/>
</dbReference>
<dbReference type="PROSITE" id="PS50292">
    <property type="entry name" value="PEROXIDASE_3"/>
    <property type="match status" value="1"/>
</dbReference>
<dbReference type="Gene3D" id="1.10.640.10">
    <property type="entry name" value="Haem peroxidase domain superfamily, animal type"/>
    <property type="match status" value="1"/>
</dbReference>
<name>A0AAN9GI79_9CAEN</name>
<evidence type="ECO:0000256" key="3">
    <source>
        <dbReference type="ARBA" id="ARBA00022729"/>
    </source>
</evidence>
<dbReference type="Pfam" id="PF00090">
    <property type="entry name" value="TSP_1"/>
    <property type="match status" value="3"/>
</dbReference>
<dbReference type="PANTHER" id="PTHR11475:SF143">
    <property type="entry name" value="PUTATIVE-RELATED"/>
    <property type="match status" value="1"/>
</dbReference>
<evidence type="ECO:0000313" key="8">
    <source>
        <dbReference type="Proteomes" id="UP001374579"/>
    </source>
</evidence>
<feature type="region of interest" description="Disordered" evidence="5">
    <location>
        <begin position="926"/>
        <end position="954"/>
    </location>
</feature>
<keyword evidence="4" id="KW-0408">Iron</keyword>
<proteinExistence type="predicted"/>
<dbReference type="PANTHER" id="PTHR11475">
    <property type="entry name" value="OXIDASE/PEROXIDASE"/>
    <property type="match status" value="1"/>
</dbReference>
<comment type="subcellular location">
    <subcellularLocation>
        <location evidence="1">Secreted</location>
    </subcellularLocation>
</comment>
<keyword evidence="3 6" id="KW-0732">Signal</keyword>
<dbReference type="InterPro" id="IPR010255">
    <property type="entry name" value="Haem_peroxidase_sf"/>
</dbReference>
<gene>
    <name evidence="7" type="ORF">V1264_013811</name>
</gene>
<dbReference type="InterPro" id="IPR037120">
    <property type="entry name" value="Haem_peroxidase_sf_animal"/>
</dbReference>
<dbReference type="InterPro" id="IPR000884">
    <property type="entry name" value="TSP1_rpt"/>
</dbReference>
<dbReference type="GO" id="GO:0046872">
    <property type="term" value="F:metal ion binding"/>
    <property type="evidence" value="ECO:0007669"/>
    <property type="project" value="UniProtKB-KW"/>
</dbReference>
<keyword evidence="8" id="KW-1185">Reference proteome</keyword>
<dbReference type="SUPFAM" id="SSF82895">
    <property type="entry name" value="TSP-1 type 1 repeat"/>
    <property type="match status" value="3"/>
</dbReference>
<dbReference type="EMBL" id="JBAMIC010000003">
    <property type="protein sequence ID" value="KAK7109833.1"/>
    <property type="molecule type" value="Genomic_DNA"/>
</dbReference>
<evidence type="ECO:0000256" key="6">
    <source>
        <dbReference type="SAM" id="SignalP"/>
    </source>
</evidence>
<evidence type="ECO:0000256" key="1">
    <source>
        <dbReference type="ARBA" id="ARBA00004613"/>
    </source>
</evidence>
<dbReference type="SUPFAM" id="SSF48113">
    <property type="entry name" value="Heme-dependent peroxidases"/>
    <property type="match status" value="1"/>
</dbReference>
<dbReference type="SMART" id="SM00209">
    <property type="entry name" value="TSP1"/>
    <property type="match status" value="3"/>
</dbReference>
<dbReference type="GO" id="GO:0020037">
    <property type="term" value="F:heme binding"/>
    <property type="evidence" value="ECO:0007669"/>
    <property type="project" value="InterPro"/>
</dbReference>
<dbReference type="FunFam" id="1.10.640.10:FF:000003">
    <property type="entry name" value="chorion peroxidase"/>
    <property type="match status" value="1"/>
</dbReference>
<dbReference type="InterPro" id="IPR019791">
    <property type="entry name" value="Haem_peroxidase_animal"/>
</dbReference>
<keyword evidence="2" id="KW-0964">Secreted</keyword>
<dbReference type="CDD" id="cd09823">
    <property type="entry name" value="peroxinectin_like"/>
    <property type="match status" value="1"/>
</dbReference>
<dbReference type="GO" id="GO:0004601">
    <property type="term" value="F:peroxidase activity"/>
    <property type="evidence" value="ECO:0007669"/>
    <property type="project" value="InterPro"/>
</dbReference>
<organism evidence="7 8">
    <name type="scientific">Littorina saxatilis</name>
    <dbReference type="NCBI Taxonomy" id="31220"/>
    <lineage>
        <taxon>Eukaryota</taxon>
        <taxon>Metazoa</taxon>
        <taxon>Spiralia</taxon>
        <taxon>Lophotrochozoa</taxon>
        <taxon>Mollusca</taxon>
        <taxon>Gastropoda</taxon>
        <taxon>Caenogastropoda</taxon>
        <taxon>Littorinimorpha</taxon>
        <taxon>Littorinoidea</taxon>
        <taxon>Littorinidae</taxon>
        <taxon>Littorina</taxon>
    </lineage>
</organism>
<dbReference type="Gene3D" id="2.20.100.10">
    <property type="entry name" value="Thrombospondin type-1 (TSP1) repeat"/>
    <property type="match status" value="1"/>
</dbReference>
<protein>
    <submittedName>
        <fullName evidence="7">Uncharacterized protein</fullName>
    </submittedName>
</protein>
<keyword evidence="4" id="KW-0479">Metal-binding</keyword>
<dbReference type="AlphaFoldDB" id="A0AAN9GI79"/>
<sequence>MVAAQLVLAVVQLLTLTGLTSGQVFRANGAQVNFIRRPPSSQRVQMLVLQIQQTTTVTYIASPMTSAFSQFIINNPRGLIFASQRANQRMQDLALQNVRFKRIGLDGKRSESTPGRHTMFIGTKPASMALQDDKNLIDFLLEEIFRAMGFTRDQAAAAMRDIIVYNKQGNAVNPSAPVFATVTPAPPPSGPQGNNPLTCQDSVQTRCDRFARFRTPDGTCNNLQHDLWGSSFIPMRRFMAPEYGDGISAPRSRSVFGQDLPSARLISVGMHPSGPDGENSQLTHMLMQWGQFLDHDITSTPIQTAADGSALTCCEDEQPAGSRGFVDVSNRTACFPIPILPNDPFFVGRRCFSFPRSVQVTNANCQQSPVEQLNQISAYIDASMVYGSTEEEQRQLREFRGGRLKISGNDLLPKDDEETCVLNNPARDYCFKAGDTRVNEQMGLSSMHTVWMRQHNRLVKQLSQINPQWGDERLFQVARKIVGALIQRITYGDFLPIILDRGRMNRFGLDLLRRGMSNSYNPNVDASVRNVFATAAYRFGHSLIRTTLSQLTHNYESQGWWRLEQSFGNTSQILESRGIGVDMYMRGFLRDPPNAVDRFFTGEIQNHLFQDGTGNSVDLIAFNIQRGRDHGLPAYNSWRRFCGLRAASSFNNMPDHDRFTSQRFSQVYRHVDDIDVFSGGISERAEGGGLVGPLFACILSQQFSNLKFGDRFWFETSDQNTGFTPDQLDQIRKHSLPRVLCDVTAITRIQPNPFRQVSLGNPLMNCQDVPEMNLMLWQEGGRGFLSTALWGEWSNWSQCKDGVQSRVRSCSQGGRQGVCGGPGQDTRGCNDLGWTVQWSQWSMWFECQQGFQRRTRVCQGLGNPCPGSPEDIRICRGGQGRNTRNLARGTRGAFSNLPPPGWAEWAPWSRDCQQGKQWRRRTCNSDGGGGCVGPSSASRPCGNANDNGNRGRRSESDNGFNLCDYFSMPALC</sequence>
<feature type="binding site" description="axial binding residue" evidence="4">
    <location>
        <position position="541"/>
    </location>
    <ligand>
        <name>heme b</name>
        <dbReference type="ChEBI" id="CHEBI:60344"/>
    </ligand>
    <ligandPart>
        <name>Fe</name>
        <dbReference type="ChEBI" id="CHEBI:18248"/>
    </ligandPart>
</feature>
<dbReference type="InterPro" id="IPR036383">
    <property type="entry name" value="TSP1_rpt_sf"/>
</dbReference>
<evidence type="ECO:0000313" key="7">
    <source>
        <dbReference type="EMBL" id="KAK7109833.1"/>
    </source>
</evidence>
<keyword evidence="4" id="KW-0349">Heme</keyword>
<dbReference type="GO" id="GO:0006979">
    <property type="term" value="P:response to oxidative stress"/>
    <property type="evidence" value="ECO:0007669"/>
    <property type="project" value="InterPro"/>
</dbReference>
<dbReference type="Pfam" id="PF03098">
    <property type="entry name" value="An_peroxidase"/>
    <property type="match status" value="1"/>
</dbReference>
<accession>A0AAN9GI79</accession>
<evidence type="ECO:0000256" key="2">
    <source>
        <dbReference type="ARBA" id="ARBA00022525"/>
    </source>
</evidence>
<feature type="chain" id="PRO_5042995250" evidence="6">
    <location>
        <begin position="23"/>
        <end position="972"/>
    </location>
</feature>
<comment type="caution">
    <text evidence="7">The sequence shown here is derived from an EMBL/GenBank/DDBJ whole genome shotgun (WGS) entry which is preliminary data.</text>
</comment>
<reference evidence="7 8" key="1">
    <citation type="submission" date="2024-02" db="EMBL/GenBank/DDBJ databases">
        <title>Chromosome-scale genome assembly of the rough periwinkle Littorina saxatilis.</title>
        <authorList>
            <person name="De Jode A."/>
            <person name="Faria R."/>
            <person name="Formenti G."/>
            <person name="Sims Y."/>
            <person name="Smith T.P."/>
            <person name="Tracey A."/>
            <person name="Wood J.M.D."/>
            <person name="Zagrodzka Z.B."/>
            <person name="Johannesson K."/>
            <person name="Butlin R.K."/>
            <person name="Leder E.H."/>
        </authorList>
    </citation>
    <scope>NUCLEOTIDE SEQUENCE [LARGE SCALE GENOMIC DNA]</scope>
    <source>
        <strain evidence="7">Snail1</strain>
        <tissue evidence="7">Muscle</tissue>
    </source>
</reference>
<dbReference type="PRINTS" id="PR00457">
    <property type="entry name" value="ANPEROXIDASE"/>
</dbReference>
<dbReference type="Proteomes" id="UP001374579">
    <property type="component" value="Unassembled WGS sequence"/>
</dbReference>
<dbReference type="PROSITE" id="PS50092">
    <property type="entry name" value="TSP1"/>
    <property type="match status" value="3"/>
</dbReference>